<sequence length="149" mass="16204">MGLPMNTHEAKADEGAAPDPMDRLGHLLIRAYNGDDLDPYFVKGHPNLESNATRVIRSCFYYSVVMTPKVTALFDNDGRGGMCTLDLHELSGLWKTPDLLAALGVGFEELRDGTAALEDLPVPPPFCRPNMDWPLEAKEQPAAGPPASL</sequence>
<dbReference type="AlphaFoldDB" id="C5B4U2"/>
<geneLocation type="plasmid" evidence="1 2">
    <name>megaplasmid</name>
</geneLocation>
<dbReference type="HOGENOM" id="CLU_1747490_0_0_5"/>
<organism evidence="1 2">
    <name type="scientific">Methylorubrum extorquens (strain ATCC 14718 / DSM 1338 / JCM 2805 / NCIMB 9133 / AM1)</name>
    <name type="common">Methylobacterium extorquens</name>
    <dbReference type="NCBI Taxonomy" id="272630"/>
    <lineage>
        <taxon>Bacteria</taxon>
        <taxon>Pseudomonadati</taxon>
        <taxon>Pseudomonadota</taxon>
        <taxon>Alphaproteobacteria</taxon>
        <taxon>Hyphomicrobiales</taxon>
        <taxon>Methylobacteriaceae</taxon>
        <taxon>Methylorubrum</taxon>
    </lineage>
</organism>
<reference evidence="1 2" key="1">
    <citation type="journal article" date="2009" name="PLoS ONE">
        <title>Methylobacterium genome sequences: a reference blueprint to investigate microbial metabolism of C1 compounds from natural and industrial sources.</title>
        <authorList>
            <person name="Vuilleumier S."/>
            <person name="Chistoserdova L."/>
            <person name="Lee M.-C."/>
            <person name="Bringel F."/>
            <person name="Lajus A."/>
            <person name="Zhou Y."/>
            <person name="Gourion B."/>
            <person name="Barbe V."/>
            <person name="Chang J."/>
            <person name="Cruveiller S."/>
            <person name="Dossat C."/>
            <person name="Gillett W."/>
            <person name="Gruffaz C."/>
            <person name="Haugen E."/>
            <person name="Hourcade E."/>
            <person name="Levy R."/>
            <person name="Mangenot S."/>
            <person name="Muller E."/>
            <person name="Nadalig T."/>
            <person name="Pagni M."/>
            <person name="Penny C."/>
            <person name="Peyraud R."/>
            <person name="Robinson D.G."/>
            <person name="Roche D."/>
            <person name="Rouy Z."/>
            <person name="Saenampechek C."/>
            <person name="Salvignol G."/>
            <person name="Vallenet D."/>
            <person name="Wu Z."/>
            <person name="Marx C.J."/>
            <person name="Vorholt J.A."/>
            <person name="Olson M.V."/>
            <person name="Kaul R."/>
            <person name="Weissenbach J."/>
            <person name="Medigue C."/>
            <person name="Lidstrom M.E."/>
        </authorList>
    </citation>
    <scope>NUCLEOTIDE SEQUENCE [LARGE SCALE GENOMIC DNA]</scope>
    <source>
        <strain evidence="2">ATCC 14718 / DSM 1338 / JCM 2805 / NCIMB 9133 / AM1</strain>
    </source>
</reference>
<dbReference type="KEGG" id="mea:Mex_2p0628"/>
<accession>C5B4U2</accession>
<dbReference type="EMBL" id="CP001511">
    <property type="protein sequence ID" value="ACS43474.1"/>
    <property type="molecule type" value="Genomic_DNA"/>
</dbReference>
<keyword evidence="2" id="KW-1185">Reference proteome</keyword>
<keyword evidence="1" id="KW-0614">Plasmid</keyword>
<evidence type="ECO:0000313" key="2">
    <source>
        <dbReference type="Proteomes" id="UP000009081"/>
    </source>
</evidence>
<evidence type="ECO:0000313" key="1">
    <source>
        <dbReference type="EMBL" id="ACS43474.1"/>
    </source>
</evidence>
<gene>
    <name evidence="1" type="ordered locus">MexAM1_META2p0628</name>
</gene>
<protein>
    <submittedName>
        <fullName evidence="1">Uncharacterized protein</fullName>
    </submittedName>
</protein>
<name>C5B4U2_METEA</name>
<proteinExistence type="predicted"/>
<dbReference type="Proteomes" id="UP000009081">
    <property type="component" value="Plasmid megaplasmid"/>
</dbReference>